<sequence>MLPGMKIDISRLMEKSAIVDAFAAIAQTTRLDALRLLLDNAADGLPSGDIGRLLDIPQNTMSSHLNVLKRAGLVQTQRVGTTIIYRPNTELVWRLVEFLATDFSHPPGKRAHAETASDQPVRRVFNVLFLCRANSARSIMAEAILRNMAPERFKAYSAGNLPASVVHPLTLVTLQKIECPIGDLRPKSWDEFKGENRIAMDFVFTVCDTLTGEQCPSWPGQPFTAHWGIDDPTIVEGTELQKLAAFRRAADAITSRLSVFTSLPMESIDRMSLQTQLRALGDVNR</sequence>
<dbReference type="CDD" id="cd16345">
    <property type="entry name" value="LMWP_ArsC"/>
    <property type="match status" value="1"/>
</dbReference>
<evidence type="ECO:0000256" key="1">
    <source>
        <dbReference type="ARBA" id="ARBA00022849"/>
    </source>
</evidence>
<dbReference type="SMART" id="SM00418">
    <property type="entry name" value="HTH_ARSR"/>
    <property type="match status" value="1"/>
</dbReference>
<dbReference type="InterPro" id="IPR023485">
    <property type="entry name" value="Ptyr_pPase"/>
</dbReference>
<accession>I6R3W5</accession>
<dbReference type="InterPro" id="IPR011991">
    <property type="entry name" value="ArsR-like_HTH"/>
</dbReference>
<dbReference type="PANTHER" id="PTHR43428">
    <property type="entry name" value="ARSENATE REDUCTASE"/>
    <property type="match status" value="1"/>
</dbReference>
<dbReference type="PANTHER" id="PTHR43428:SF1">
    <property type="entry name" value="ARSENATE REDUCTASE"/>
    <property type="match status" value="1"/>
</dbReference>
<dbReference type="Gene3D" id="3.40.50.2300">
    <property type="match status" value="1"/>
</dbReference>
<dbReference type="SUPFAM" id="SSF52788">
    <property type="entry name" value="Phosphotyrosine protein phosphatases I"/>
    <property type="match status" value="1"/>
</dbReference>
<dbReference type="PROSITE" id="PS50987">
    <property type="entry name" value="HTH_ARSR_2"/>
    <property type="match status" value="1"/>
</dbReference>
<evidence type="ECO:0000313" key="3">
    <source>
        <dbReference type="EMBL" id="AFM38855.1"/>
    </source>
</evidence>
<dbReference type="InterPro" id="IPR036388">
    <property type="entry name" value="WH-like_DNA-bd_sf"/>
</dbReference>
<dbReference type="InterPro" id="IPR036196">
    <property type="entry name" value="Ptyr_pPase_sf"/>
</dbReference>
<evidence type="ECO:0000259" key="2">
    <source>
        <dbReference type="PROSITE" id="PS50987"/>
    </source>
</evidence>
<dbReference type="InterPro" id="IPR036390">
    <property type="entry name" value="WH_DNA-bd_sf"/>
</dbReference>
<dbReference type="GO" id="GO:0003700">
    <property type="term" value="F:DNA-binding transcription factor activity"/>
    <property type="evidence" value="ECO:0007669"/>
    <property type="project" value="InterPro"/>
</dbReference>
<dbReference type="PRINTS" id="PR00778">
    <property type="entry name" value="HTHARSR"/>
</dbReference>
<dbReference type="InterPro" id="IPR001845">
    <property type="entry name" value="HTH_ArsR_DNA-bd_dom"/>
</dbReference>
<organism evidence="3">
    <name type="scientific">Agrobacterium tumefaciens GW4</name>
    <dbReference type="NCBI Taxonomy" id="1315272"/>
    <lineage>
        <taxon>Bacteria</taxon>
        <taxon>Pseudomonadati</taxon>
        <taxon>Pseudomonadota</taxon>
        <taxon>Alphaproteobacteria</taxon>
        <taxon>Hyphomicrobiales</taxon>
        <taxon>Rhizobiaceae</taxon>
        <taxon>Rhizobium/Agrobacterium group</taxon>
        <taxon>Agrobacterium</taxon>
        <taxon>Agrobacterium tumefaciens complex</taxon>
    </lineage>
</organism>
<dbReference type="SUPFAM" id="SSF46785">
    <property type="entry name" value="Winged helix' DNA-binding domain"/>
    <property type="match status" value="1"/>
</dbReference>
<dbReference type="EMBL" id="JQ423942">
    <property type="protein sequence ID" value="AFM38855.1"/>
    <property type="molecule type" value="Genomic_DNA"/>
</dbReference>
<dbReference type="Pfam" id="PF12840">
    <property type="entry name" value="HTH_20"/>
    <property type="match status" value="1"/>
</dbReference>
<proteinExistence type="predicted"/>
<dbReference type="Gene3D" id="1.10.10.10">
    <property type="entry name" value="Winged helix-like DNA-binding domain superfamily/Winged helix DNA-binding domain"/>
    <property type="match status" value="1"/>
</dbReference>
<feature type="domain" description="HTH arsR-type" evidence="2">
    <location>
        <begin position="10"/>
        <end position="107"/>
    </location>
</feature>
<dbReference type="NCBIfam" id="NF033788">
    <property type="entry name" value="HTH_metalloreg"/>
    <property type="match status" value="1"/>
</dbReference>
<name>I6R3W5_AGRTU</name>
<dbReference type="SMART" id="SM00226">
    <property type="entry name" value="LMWPc"/>
    <property type="match status" value="1"/>
</dbReference>
<dbReference type="CDD" id="cd00090">
    <property type="entry name" value="HTH_ARSR"/>
    <property type="match status" value="1"/>
</dbReference>
<dbReference type="GO" id="GO:0046685">
    <property type="term" value="P:response to arsenic-containing substance"/>
    <property type="evidence" value="ECO:0007669"/>
    <property type="project" value="UniProtKB-KW"/>
</dbReference>
<dbReference type="Pfam" id="PF01451">
    <property type="entry name" value="LMWPc"/>
    <property type="match status" value="1"/>
</dbReference>
<dbReference type="AlphaFoldDB" id="I6R3W5"/>
<protein>
    <submittedName>
        <fullName evidence="3">Arsenate reductase</fullName>
    </submittedName>
</protein>
<keyword evidence="1" id="KW-0059">Arsenical resistance</keyword>
<reference evidence="3" key="1">
    <citation type="submission" date="2012-01" db="EMBL/GenBank/DDBJ databases">
        <authorList>
            <person name="Wang G."/>
        </authorList>
    </citation>
    <scope>NUCLEOTIDE SEQUENCE</scope>
    <source>
        <strain evidence="3">GW4</strain>
    </source>
</reference>